<dbReference type="OMA" id="DEYYHES"/>
<reference evidence="3 4" key="1">
    <citation type="submission" date="2015-12" db="EMBL/GenBank/DDBJ databases">
        <title>The genome of Folsomia candida.</title>
        <authorList>
            <person name="Faddeeva A."/>
            <person name="Derks M.F."/>
            <person name="Anvar Y."/>
            <person name="Smit S."/>
            <person name="Van Straalen N."/>
            <person name="Roelofs D."/>
        </authorList>
    </citation>
    <scope>NUCLEOTIDE SEQUENCE [LARGE SCALE GENOMIC DNA]</scope>
    <source>
        <strain evidence="3 4">VU population</strain>
        <tissue evidence="3">Whole body</tissue>
    </source>
</reference>
<evidence type="ECO:0000313" key="4">
    <source>
        <dbReference type="Proteomes" id="UP000198287"/>
    </source>
</evidence>
<feature type="region of interest" description="Disordered" evidence="1">
    <location>
        <begin position="82"/>
        <end position="108"/>
    </location>
</feature>
<organism evidence="3 4">
    <name type="scientific">Folsomia candida</name>
    <name type="common">Springtail</name>
    <dbReference type="NCBI Taxonomy" id="158441"/>
    <lineage>
        <taxon>Eukaryota</taxon>
        <taxon>Metazoa</taxon>
        <taxon>Ecdysozoa</taxon>
        <taxon>Arthropoda</taxon>
        <taxon>Hexapoda</taxon>
        <taxon>Collembola</taxon>
        <taxon>Entomobryomorpha</taxon>
        <taxon>Isotomoidea</taxon>
        <taxon>Isotomidae</taxon>
        <taxon>Proisotominae</taxon>
        <taxon>Folsomia</taxon>
    </lineage>
</organism>
<name>A0A226ER16_FOLCA</name>
<protein>
    <submittedName>
        <fullName evidence="3">Uncharacterized protein</fullName>
    </submittedName>
</protein>
<feature type="signal peptide" evidence="2">
    <location>
        <begin position="1"/>
        <end position="24"/>
    </location>
</feature>
<dbReference type="EMBL" id="LNIX01000002">
    <property type="protein sequence ID" value="OXA59700.1"/>
    <property type="molecule type" value="Genomic_DNA"/>
</dbReference>
<comment type="caution">
    <text evidence="3">The sequence shown here is derived from an EMBL/GenBank/DDBJ whole genome shotgun (WGS) entry which is preliminary data.</text>
</comment>
<keyword evidence="4" id="KW-1185">Reference proteome</keyword>
<proteinExistence type="predicted"/>
<evidence type="ECO:0000313" key="3">
    <source>
        <dbReference type="EMBL" id="OXA59700.1"/>
    </source>
</evidence>
<dbReference type="Proteomes" id="UP000198287">
    <property type="component" value="Unassembled WGS sequence"/>
</dbReference>
<gene>
    <name evidence="3" type="ORF">Fcan01_05584</name>
</gene>
<dbReference type="AlphaFoldDB" id="A0A226ER16"/>
<keyword evidence="2" id="KW-0732">Signal</keyword>
<accession>A0A226ER16</accession>
<evidence type="ECO:0000256" key="1">
    <source>
        <dbReference type="SAM" id="MobiDB-lite"/>
    </source>
</evidence>
<evidence type="ECO:0000256" key="2">
    <source>
        <dbReference type="SAM" id="SignalP"/>
    </source>
</evidence>
<feature type="chain" id="PRO_5012352879" evidence="2">
    <location>
        <begin position="25"/>
        <end position="204"/>
    </location>
</feature>
<sequence length="204" mass="21575">MANIHTILLVPILSVILLTSPTEGGGGLLLPLAAITGHGGLYASSFTSAALMKLKVATALAALAGISESGFHFRVGHGAPHFNEPHHGGGGWGWSRKRRSTTEEEEPSLDQVLSYDQLGCGLRLVCELAATPAQELKDDGKLILELFGRDGKTPPNHTKSSRGKLSYSYASLLGENAKDSSACGKVYANCPYDKSEIMEAIRGN</sequence>
<dbReference type="OrthoDB" id="6340939at2759"/>